<dbReference type="SUPFAM" id="SSF52518">
    <property type="entry name" value="Thiamin diphosphate-binding fold (THDP-binding)"/>
    <property type="match status" value="2"/>
</dbReference>
<dbReference type="GO" id="GO:0030976">
    <property type="term" value="F:thiamine pyrophosphate binding"/>
    <property type="evidence" value="ECO:0007669"/>
    <property type="project" value="InterPro"/>
</dbReference>
<feature type="domain" description="Thiamine pyrophosphate enzyme N-terminal TPP-binding" evidence="7">
    <location>
        <begin position="4"/>
        <end position="92"/>
    </location>
</feature>
<dbReference type="InterPro" id="IPR032264">
    <property type="entry name" value="MenD_middle"/>
</dbReference>
<keyword evidence="4" id="KW-0786">Thiamine pyrophosphate</keyword>
<dbReference type="InterPro" id="IPR029035">
    <property type="entry name" value="DHS-like_NAD/FAD-binding_dom"/>
</dbReference>
<gene>
    <name evidence="9" type="ORF">UFOPK2975_00686</name>
</gene>
<dbReference type="InterPro" id="IPR011766">
    <property type="entry name" value="TPP_enzyme_TPP-bd"/>
</dbReference>
<evidence type="ECO:0000256" key="2">
    <source>
        <dbReference type="ARBA" id="ARBA00022723"/>
    </source>
</evidence>
<reference evidence="9" key="1">
    <citation type="submission" date="2020-05" db="EMBL/GenBank/DDBJ databases">
        <authorList>
            <person name="Chiriac C."/>
            <person name="Salcher M."/>
            <person name="Ghai R."/>
            <person name="Kavagutti S V."/>
        </authorList>
    </citation>
    <scope>NUCLEOTIDE SEQUENCE</scope>
</reference>
<dbReference type="GO" id="GO:0070204">
    <property type="term" value="F:2-succinyl-5-enolpyruvyl-6-hydroxy-3-cyclohexene-1-carboxylic-acid synthase activity"/>
    <property type="evidence" value="ECO:0007669"/>
    <property type="project" value="InterPro"/>
</dbReference>
<dbReference type="GO" id="GO:0046872">
    <property type="term" value="F:metal ion binding"/>
    <property type="evidence" value="ECO:0007669"/>
    <property type="project" value="UniProtKB-KW"/>
</dbReference>
<evidence type="ECO:0000259" key="6">
    <source>
        <dbReference type="Pfam" id="PF02775"/>
    </source>
</evidence>
<dbReference type="PANTHER" id="PTHR42916:SF1">
    <property type="entry name" value="PROTEIN PHYLLO, CHLOROPLASTIC"/>
    <property type="match status" value="1"/>
</dbReference>
<dbReference type="PIRSF" id="PIRSF004983">
    <property type="entry name" value="MenD"/>
    <property type="match status" value="1"/>
</dbReference>
<evidence type="ECO:0000256" key="3">
    <source>
        <dbReference type="ARBA" id="ARBA00022842"/>
    </source>
</evidence>
<dbReference type="PANTHER" id="PTHR42916">
    <property type="entry name" value="2-SUCCINYL-5-ENOLPYRUVYL-6-HYDROXY-3-CYCLOHEXENE-1-CARBOXYLATE SYNTHASE"/>
    <property type="match status" value="1"/>
</dbReference>
<dbReference type="InterPro" id="IPR004433">
    <property type="entry name" value="MenaQ_synth_MenD"/>
</dbReference>
<keyword evidence="2" id="KW-0479">Metal-binding</keyword>
<keyword evidence="1" id="KW-0808">Transferase</keyword>
<sequence length="542" mass="57606">MALAIAARSELRLHVFHDERSASFAALGIGLSSKSGKLMPAILLCTSGTAAVEFHAAVVEANYASVPMLVCTADRPPELQGVGAAQTIDQQNLYGSSTRLFVDAGIADDTKRDNWRKLAQEVLSAAVQTDAGPVHLNLPFREPLVGIAEELPAVIGARVENLSDDPQTIPQEIILQDSLKRLTAICVGEKGVIVAGNGIDNPQIVLELAHRLQWPVLADSRSGCRVDVGDACGATVVSNADVMLRDSETAAACSPQVVLRFGEPPVSKVVNAWLRESKCTYVAVSETLQLIDPDRIVGQHVVAKTSQVCQSLNAHVQQKPATSWVTNWAKMQATCSFILGSMWNDSSALTEPLVARALVEAMPQDSNLVLSSSMPVRDVEWFSAPSVGVRVLANRGVNGIDGVVSTAVGVAAESGKLTALLIGDIALLHDTNGLLNLMQRGVDLKIVVVDNKGGGIFSFLPQSTTLEPQRFEQLFGTPHNVDIGQLVQAHGLPNTTVKTVAQLKDALAQKGSCVIIVNTDRRQNVADHDAVYAAVAKALKAE</sequence>
<feature type="domain" description="Menaquinone biosynthesis protein MenD middle" evidence="8">
    <location>
        <begin position="187"/>
        <end position="368"/>
    </location>
</feature>
<evidence type="ECO:0000256" key="4">
    <source>
        <dbReference type="ARBA" id="ARBA00023052"/>
    </source>
</evidence>
<dbReference type="EMBL" id="CAFAAG010000042">
    <property type="protein sequence ID" value="CAB4791677.1"/>
    <property type="molecule type" value="Genomic_DNA"/>
</dbReference>
<dbReference type="InterPro" id="IPR012001">
    <property type="entry name" value="Thiamin_PyroP_enz_TPP-bd_dom"/>
</dbReference>
<proteinExistence type="inferred from homology"/>
<dbReference type="SUPFAM" id="SSF52467">
    <property type="entry name" value="DHS-like NAD/FAD-binding domain"/>
    <property type="match status" value="1"/>
</dbReference>
<accession>A0A6J6XCE2</accession>
<evidence type="ECO:0000256" key="1">
    <source>
        <dbReference type="ARBA" id="ARBA00022679"/>
    </source>
</evidence>
<dbReference type="CDD" id="cd02009">
    <property type="entry name" value="TPP_SHCHC_synthase"/>
    <property type="match status" value="1"/>
</dbReference>
<dbReference type="NCBIfam" id="TIGR00173">
    <property type="entry name" value="menD"/>
    <property type="match status" value="1"/>
</dbReference>
<protein>
    <submittedName>
        <fullName evidence="9">Unannotated protein</fullName>
    </submittedName>
</protein>
<dbReference type="Gene3D" id="3.40.50.1220">
    <property type="entry name" value="TPP-binding domain"/>
    <property type="match status" value="1"/>
</dbReference>
<evidence type="ECO:0000259" key="8">
    <source>
        <dbReference type="Pfam" id="PF16582"/>
    </source>
</evidence>
<dbReference type="AlphaFoldDB" id="A0A6J6XCE2"/>
<evidence type="ECO:0000256" key="5">
    <source>
        <dbReference type="ARBA" id="ARBA00023211"/>
    </source>
</evidence>
<feature type="domain" description="Thiamine pyrophosphate enzyme TPP-binding" evidence="6">
    <location>
        <begin position="404"/>
        <end position="515"/>
    </location>
</feature>
<keyword evidence="5" id="KW-0464">Manganese</keyword>
<evidence type="ECO:0000259" key="7">
    <source>
        <dbReference type="Pfam" id="PF02776"/>
    </source>
</evidence>
<dbReference type="Gene3D" id="3.40.50.970">
    <property type="match status" value="2"/>
</dbReference>
<dbReference type="Pfam" id="PF16582">
    <property type="entry name" value="TPP_enzyme_M_2"/>
    <property type="match status" value="1"/>
</dbReference>
<dbReference type="GO" id="GO:0009234">
    <property type="term" value="P:menaquinone biosynthetic process"/>
    <property type="evidence" value="ECO:0007669"/>
    <property type="project" value="InterPro"/>
</dbReference>
<dbReference type="Pfam" id="PF02775">
    <property type="entry name" value="TPP_enzyme_C"/>
    <property type="match status" value="1"/>
</dbReference>
<dbReference type="HAMAP" id="MF_01659">
    <property type="entry name" value="MenD"/>
    <property type="match status" value="1"/>
</dbReference>
<dbReference type="InterPro" id="IPR029061">
    <property type="entry name" value="THDP-binding"/>
</dbReference>
<name>A0A6J6XCE2_9ZZZZ</name>
<evidence type="ECO:0000313" key="9">
    <source>
        <dbReference type="EMBL" id="CAB4791677.1"/>
    </source>
</evidence>
<keyword evidence="3" id="KW-0460">Magnesium</keyword>
<dbReference type="Pfam" id="PF02776">
    <property type="entry name" value="TPP_enzyme_N"/>
    <property type="match status" value="1"/>
</dbReference>
<organism evidence="9">
    <name type="scientific">freshwater metagenome</name>
    <dbReference type="NCBI Taxonomy" id="449393"/>
    <lineage>
        <taxon>unclassified sequences</taxon>
        <taxon>metagenomes</taxon>
        <taxon>ecological metagenomes</taxon>
    </lineage>
</organism>